<protein>
    <submittedName>
        <fullName evidence="1">34612_t:CDS:1</fullName>
    </submittedName>
</protein>
<organism evidence="1 2">
    <name type="scientific">Gigaspora margarita</name>
    <dbReference type="NCBI Taxonomy" id="4874"/>
    <lineage>
        <taxon>Eukaryota</taxon>
        <taxon>Fungi</taxon>
        <taxon>Fungi incertae sedis</taxon>
        <taxon>Mucoromycota</taxon>
        <taxon>Glomeromycotina</taxon>
        <taxon>Glomeromycetes</taxon>
        <taxon>Diversisporales</taxon>
        <taxon>Gigasporaceae</taxon>
        <taxon>Gigaspora</taxon>
    </lineage>
</organism>
<accession>A0ABN7VQ87</accession>
<evidence type="ECO:0000313" key="2">
    <source>
        <dbReference type="Proteomes" id="UP000789901"/>
    </source>
</evidence>
<proteinExistence type="predicted"/>
<gene>
    <name evidence="1" type="ORF">GMARGA_LOCUS21345</name>
</gene>
<sequence>NKIKEKLFEFFVQQFLERNRIIANINMTFISFSNKEYYRLSDDNTDIHNKFLLAKYYVASTGSCQADDINSLRKTKYQIGFFVSNIELSEHAKNELINSTFKDRICICSQYEIVDKIRKYEYNLNLKQQKFEKKKYRTNL</sequence>
<reference evidence="1 2" key="1">
    <citation type="submission" date="2021-06" db="EMBL/GenBank/DDBJ databases">
        <authorList>
            <person name="Kallberg Y."/>
            <person name="Tangrot J."/>
            <person name="Rosling A."/>
        </authorList>
    </citation>
    <scope>NUCLEOTIDE SEQUENCE [LARGE SCALE GENOMIC DNA]</scope>
    <source>
        <strain evidence="1 2">120-4 pot B 10/14</strain>
    </source>
</reference>
<name>A0ABN7VQ87_GIGMA</name>
<dbReference type="Proteomes" id="UP000789901">
    <property type="component" value="Unassembled WGS sequence"/>
</dbReference>
<dbReference type="EMBL" id="CAJVQB010019628">
    <property type="protein sequence ID" value="CAG8791812.1"/>
    <property type="molecule type" value="Genomic_DNA"/>
</dbReference>
<keyword evidence="2" id="KW-1185">Reference proteome</keyword>
<comment type="caution">
    <text evidence="1">The sequence shown here is derived from an EMBL/GenBank/DDBJ whole genome shotgun (WGS) entry which is preliminary data.</text>
</comment>
<feature type="non-terminal residue" evidence="1">
    <location>
        <position position="1"/>
    </location>
</feature>
<evidence type="ECO:0000313" key="1">
    <source>
        <dbReference type="EMBL" id="CAG8791812.1"/>
    </source>
</evidence>